<dbReference type="STRING" id="1236973.JCM9157_3071"/>
<dbReference type="PANTHER" id="PTHR12526:SF630">
    <property type="entry name" value="GLYCOSYLTRANSFERASE"/>
    <property type="match status" value="1"/>
</dbReference>
<dbReference type="GO" id="GO:0016757">
    <property type="term" value="F:glycosyltransferase activity"/>
    <property type="evidence" value="ECO:0007669"/>
    <property type="project" value="InterPro"/>
</dbReference>
<dbReference type="PANTHER" id="PTHR12526">
    <property type="entry name" value="GLYCOSYLTRANSFERASE"/>
    <property type="match status" value="1"/>
</dbReference>
<dbReference type="AlphaFoldDB" id="W4QUX7"/>
<sequence>MCVVYDIISEKLVRELSKQKGGFSDNYKGLKILTIGRLVDAKGYDMAIEACYRLKKEGLEFKWYVIGEGDLEKYKKLVKKYKLENYFIFLGVYSNPYTFLSQCDIYVQPSRFEGFGLAIAEARILGKPIVATNFSVIHNQLTNEKNGIIVNMDAESIYGGINKLVNNSRLVANLRTNLLNDKVGTEKELKKVYSLLEN</sequence>
<evidence type="ECO:0000313" key="3">
    <source>
        <dbReference type="Proteomes" id="UP000018896"/>
    </source>
</evidence>
<dbReference type="Proteomes" id="UP000018896">
    <property type="component" value="Unassembled WGS sequence"/>
</dbReference>
<dbReference type="Gene3D" id="3.40.50.2000">
    <property type="entry name" value="Glycogen Phosphorylase B"/>
    <property type="match status" value="1"/>
</dbReference>
<reference evidence="2 3" key="1">
    <citation type="journal article" date="2014" name="Genome Announc.">
        <title>Draft Genome Sequences of Three Alkaliphilic Bacillus Strains, Bacillus wakoensis JCM 9140T, Bacillus akibai JCM 9157T, and Bacillus hemicellulosilyticus JCM 9152T.</title>
        <authorList>
            <person name="Yuki M."/>
            <person name="Oshima K."/>
            <person name="Suda W."/>
            <person name="Oshida Y."/>
            <person name="Kitamura K."/>
            <person name="Iida T."/>
            <person name="Hattori M."/>
            <person name="Ohkuma M."/>
        </authorList>
    </citation>
    <scope>NUCLEOTIDE SEQUENCE [LARGE SCALE GENOMIC DNA]</scope>
    <source>
        <strain evidence="2 3">JCM 9157</strain>
    </source>
</reference>
<keyword evidence="3" id="KW-1185">Reference proteome</keyword>
<accession>W4QUX7</accession>
<name>W4QUX7_HALA3</name>
<dbReference type="EMBL" id="BAUV01000025">
    <property type="protein sequence ID" value="GAE35930.1"/>
    <property type="molecule type" value="Genomic_DNA"/>
</dbReference>
<comment type="caution">
    <text evidence="2">The sequence shown here is derived from an EMBL/GenBank/DDBJ whole genome shotgun (WGS) entry which is preliminary data.</text>
</comment>
<dbReference type="SUPFAM" id="SSF53756">
    <property type="entry name" value="UDP-Glycosyltransferase/glycogen phosphorylase"/>
    <property type="match status" value="1"/>
</dbReference>
<protein>
    <submittedName>
        <fullName evidence="2">Capsular polysaccharide biosynthesis protein</fullName>
    </submittedName>
</protein>
<dbReference type="Pfam" id="PF00534">
    <property type="entry name" value="Glycos_transf_1"/>
    <property type="match status" value="1"/>
</dbReference>
<dbReference type="eggNOG" id="COG0438">
    <property type="taxonomic scope" value="Bacteria"/>
</dbReference>
<proteinExistence type="predicted"/>
<dbReference type="InterPro" id="IPR001296">
    <property type="entry name" value="Glyco_trans_1"/>
</dbReference>
<gene>
    <name evidence="2" type="ORF">JCM9157_3071</name>
</gene>
<evidence type="ECO:0000313" key="2">
    <source>
        <dbReference type="EMBL" id="GAE35930.1"/>
    </source>
</evidence>
<dbReference type="RefSeq" id="WP_235715011.1">
    <property type="nucleotide sequence ID" value="NZ_BAUV01000025.1"/>
</dbReference>
<organism evidence="2 3">
    <name type="scientific">Halalkalibacter akibai (strain ATCC 43226 / DSM 21942 / CIP 109018 / JCM 9157 / 1139)</name>
    <name type="common">Bacillus akibai</name>
    <dbReference type="NCBI Taxonomy" id="1236973"/>
    <lineage>
        <taxon>Bacteria</taxon>
        <taxon>Bacillati</taxon>
        <taxon>Bacillota</taxon>
        <taxon>Bacilli</taxon>
        <taxon>Bacillales</taxon>
        <taxon>Bacillaceae</taxon>
        <taxon>Halalkalibacter</taxon>
    </lineage>
</organism>
<evidence type="ECO:0000259" key="1">
    <source>
        <dbReference type="Pfam" id="PF00534"/>
    </source>
</evidence>
<feature type="domain" description="Glycosyl transferase family 1" evidence="1">
    <location>
        <begin position="28"/>
        <end position="177"/>
    </location>
</feature>